<organism evidence="1 2">
    <name type="scientific">Lecanicillium saksenae</name>
    <dbReference type="NCBI Taxonomy" id="468837"/>
    <lineage>
        <taxon>Eukaryota</taxon>
        <taxon>Fungi</taxon>
        <taxon>Dikarya</taxon>
        <taxon>Ascomycota</taxon>
        <taxon>Pezizomycotina</taxon>
        <taxon>Sordariomycetes</taxon>
        <taxon>Hypocreomycetidae</taxon>
        <taxon>Hypocreales</taxon>
        <taxon>Cordycipitaceae</taxon>
        <taxon>Lecanicillium</taxon>
    </lineage>
</organism>
<dbReference type="Proteomes" id="UP001148737">
    <property type="component" value="Unassembled WGS sequence"/>
</dbReference>
<accession>A0ACC1QF93</accession>
<gene>
    <name evidence="1" type="ORF">NLG97_g10760</name>
</gene>
<reference evidence="1" key="1">
    <citation type="submission" date="2022-07" db="EMBL/GenBank/DDBJ databases">
        <title>Genome Sequence of Lecanicillium saksenae.</title>
        <authorList>
            <person name="Buettner E."/>
        </authorList>
    </citation>
    <scope>NUCLEOTIDE SEQUENCE</scope>
    <source>
        <strain evidence="1">VT-O1</strain>
    </source>
</reference>
<name>A0ACC1QF93_9HYPO</name>
<comment type="caution">
    <text evidence="1">The sequence shown here is derived from an EMBL/GenBank/DDBJ whole genome shotgun (WGS) entry which is preliminary data.</text>
</comment>
<proteinExistence type="predicted"/>
<dbReference type="EMBL" id="JANAKD010002902">
    <property type="protein sequence ID" value="KAJ3472726.1"/>
    <property type="molecule type" value="Genomic_DNA"/>
</dbReference>
<evidence type="ECO:0000313" key="2">
    <source>
        <dbReference type="Proteomes" id="UP001148737"/>
    </source>
</evidence>
<keyword evidence="2" id="KW-1185">Reference proteome</keyword>
<evidence type="ECO:0000313" key="1">
    <source>
        <dbReference type="EMBL" id="KAJ3472726.1"/>
    </source>
</evidence>
<protein>
    <submittedName>
        <fullName evidence="1">Uncharacterized protein</fullName>
    </submittedName>
</protein>
<sequence length="114" mass="12810">MGSIYPHPKYLQQSGVINVPPHCNRVFIVTALPDFLHERHYSLWTLINRQPVKPYPQMIPGQQPQELAFEVGLHPGVNVVEAHLIAAIPGEDRETGGPESELEVFTAYVNVMKN</sequence>